<dbReference type="PATRIC" id="fig|749927.5.peg.4035"/>
<protein>
    <submittedName>
        <fullName evidence="2">Uncharacterized protein</fullName>
    </submittedName>
</protein>
<dbReference type="Proteomes" id="UP000000328">
    <property type="component" value="Chromosome"/>
</dbReference>
<gene>
    <name evidence="2" type="ordered locus">AMED_3904</name>
</gene>
<reference evidence="2 3" key="1">
    <citation type="journal article" date="2010" name="Cell Res.">
        <title>Complete genome sequence of the rifamycin SV-producing Amycolatopsis mediterranei U32 revealed its genetic characteristics in phylogeny and metabolism.</title>
        <authorList>
            <person name="Zhao W."/>
            <person name="Zhong Y."/>
            <person name="Yuan H."/>
            <person name="Wang J."/>
            <person name="Zheng H."/>
            <person name="Wang Y."/>
            <person name="Cen X."/>
            <person name="Xu F."/>
            <person name="Bai J."/>
            <person name="Han X."/>
            <person name="Lu G."/>
            <person name="Zhu Y."/>
            <person name="Shao Z."/>
            <person name="Yan H."/>
            <person name="Li C."/>
            <person name="Peng N."/>
            <person name="Zhang Z."/>
            <person name="Zhang Y."/>
            <person name="Lin W."/>
            <person name="Fan Y."/>
            <person name="Qin Z."/>
            <person name="Hu Y."/>
            <person name="Zhu B."/>
            <person name="Wang S."/>
            <person name="Ding X."/>
            <person name="Zhao G.P."/>
        </authorList>
    </citation>
    <scope>NUCLEOTIDE SEQUENCE [LARGE SCALE GENOMIC DNA]</scope>
    <source>
        <strain evidence="3">U-32</strain>
    </source>
</reference>
<feature type="transmembrane region" description="Helical" evidence="1">
    <location>
        <begin position="55"/>
        <end position="72"/>
    </location>
</feature>
<name>A0A0H3D6E3_AMYMU</name>
<accession>A0A0H3D6E3</accession>
<keyword evidence="1" id="KW-0812">Transmembrane</keyword>
<dbReference type="GeneID" id="92871644"/>
<evidence type="ECO:0000313" key="2">
    <source>
        <dbReference type="EMBL" id="ADJ45683.1"/>
    </source>
</evidence>
<proteinExistence type="predicted"/>
<dbReference type="HOGENOM" id="CLU_2520324_0_0_11"/>
<evidence type="ECO:0000256" key="1">
    <source>
        <dbReference type="SAM" id="Phobius"/>
    </source>
</evidence>
<dbReference type="KEGG" id="amd:AMED_3904"/>
<sequence>MVLDVVRTGRISVGSVLLGLAVALSALTPVAELRTGVRAGADLVARLVFLPVRGWSALVVLFDVALVARAWFSAGRARRDRGTR</sequence>
<keyword evidence="1" id="KW-0472">Membrane</keyword>
<dbReference type="EMBL" id="CP002000">
    <property type="protein sequence ID" value="ADJ45683.1"/>
    <property type="molecule type" value="Genomic_DNA"/>
</dbReference>
<dbReference type="RefSeq" id="WP_013225755.1">
    <property type="nucleotide sequence ID" value="NC_014318.1"/>
</dbReference>
<keyword evidence="1" id="KW-1133">Transmembrane helix</keyword>
<dbReference type="AlphaFoldDB" id="A0A0H3D6E3"/>
<evidence type="ECO:0000313" key="3">
    <source>
        <dbReference type="Proteomes" id="UP000000328"/>
    </source>
</evidence>
<organism evidence="2 3">
    <name type="scientific">Amycolatopsis mediterranei (strain U-32)</name>
    <dbReference type="NCBI Taxonomy" id="749927"/>
    <lineage>
        <taxon>Bacteria</taxon>
        <taxon>Bacillati</taxon>
        <taxon>Actinomycetota</taxon>
        <taxon>Actinomycetes</taxon>
        <taxon>Pseudonocardiales</taxon>
        <taxon>Pseudonocardiaceae</taxon>
        <taxon>Amycolatopsis</taxon>
    </lineage>
</organism>